<sequence length="436" mass="51224">MEFKTMTKQKVSFFWFRRDLRLEDNTGLFHALQSDLPVIPLFIFDEDILDNLPKNDARVSFIYDSLQKINNELNTFESSILIKKGKTKEVWKSLLSEFDIQNVFFNKDYEPFAIKRDTVICSLLKENNIECFSFKDHVIFEEKEITKADGSPYTVYTPYKNKWLEKYHFLGAVPECDSSSMHSNFAKNKFSFPDLAEIGFEKSSIKVLPHNLTQITNYKETRDFPALDSTSYLSPHLRFGTVSIRKLVNWANRKNQTFLSELIWREFFIQILFSFPNCVNHNFKSAYDGIQWRNNEEDFKRWCSGNTGYPMVDAGMRQLNETGYMHNRVRMVVASFLCKHLLINWQWGEAYFAEKLLDFELASNVGNWQWAAGTGCDAAPYFRVFNPEIQQKKFDEKGEYIRKWIPEFDFGYAEPMVDHAFARDRAIATYKAGILK</sequence>
<dbReference type="GO" id="GO:0006950">
    <property type="term" value="P:response to stress"/>
    <property type="evidence" value="ECO:0007669"/>
    <property type="project" value="UniProtKB-ARBA"/>
</dbReference>
<evidence type="ECO:0000256" key="7">
    <source>
        <dbReference type="RuleBase" id="RU004182"/>
    </source>
</evidence>
<evidence type="ECO:0000256" key="1">
    <source>
        <dbReference type="ARBA" id="ARBA00001932"/>
    </source>
</evidence>
<evidence type="ECO:0000256" key="4">
    <source>
        <dbReference type="ARBA" id="ARBA00022991"/>
    </source>
</evidence>
<feature type="domain" description="Photolyase/cryptochrome alpha/beta" evidence="8">
    <location>
        <begin position="10"/>
        <end position="139"/>
    </location>
</feature>
<comment type="cofactor">
    <cofactor evidence="1">
        <name>(6R)-5,10-methylene-5,6,7,8-tetrahydrofolate</name>
        <dbReference type="ChEBI" id="CHEBI:15636"/>
    </cofactor>
</comment>
<dbReference type="SUPFAM" id="SSF48173">
    <property type="entry name" value="Cryptochrome/photolyase FAD-binding domain"/>
    <property type="match status" value="1"/>
</dbReference>
<dbReference type="PRINTS" id="PR00147">
    <property type="entry name" value="DNAPHOTLYASE"/>
</dbReference>
<keyword evidence="4 7" id="KW-0157">Chromophore</keyword>
<dbReference type="InterPro" id="IPR002081">
    <property type="entry name" value="Cryptochrome/DNA_photolyase_1"/>
</dbReference>
<comment type="cofactor">
    <cofactor evidence="5">
        <name>FAD</name>
        <dbReference type="ChEBI" id="CHEBI:57692"/>
    </cofactor>
    <text evidence="5">Binds 1 FAD per subunit.</text>
</comment>
<gene>
    <name evidence="9" type="ORF">SAMN05444388_10343</name>
</gene>
<dbReference type="InterPro" id="IPR036134">
    <property type="entry name" value="Crypto/Photolyase_FAD-like_sf"/>
</dbReference>
<feature type="binding site" evidence="5">
    <location>
        <position position="218"/>
    </location>
    <ligand>
        <name>FAD</name>
        <dbReference type="ChEBI" id="CHEBI:57692"/>
    </ligand>
</feature>
<dbReference type="SUPFAM" id="SSF52425">
    <property type="entry name" value="Cryptochrome/photolyase, N-terminal domain"/>
    <property type="match status" value="1"/>
</dbReference>
<evidence type="ECO:0000256" key="2">
    <source>
        <dbReference type="ARBA" id="ARBA00022630"/>
    </source>
</evidence>
<dbReference type="PANTHER" id="PTHR11455:SF9">
    <property type="entry name" value="CRYPTOCHROME CIRCADIAN CLOCK 5 ISOFORM X1"/>
    <property type="match status" value="1"/>
</dbReference>
<evidence type="ECO:0000256" key="3">
    <source>
        <dbReference type="ARBA" id="ARBA00022827"/>
    </source>
</evidence>
<dbReference type="PROSITE" id="PS51645">
    <property type="entry name" value="PHR_CRY_ALPHA_BETA"/>
    <property type="match status" value="1"/>
</dbReference>
<name>A0A1M5KF81_FLAJO</name>
<feature type="site" description="Electron transfer via tryptophanyl radical" evidence="6">
    <location>
        <position position="345"/>
    </location>
</feature>
<dbReference type="PROSITE" id="PS00691">
    <property type="entry name" value="DNA_PHOTOLYASES_1_2"/>
    <property type="match status" value="1"/>
</dbReference>
<dbReference type="InterPro" id="IPR018394">
    <property type="entry name" value="DNA_photolyase_1_CS_C"/>
</dbReference>
<dbReference type="InterPro" id="IPR006050">
    <property type="entry name" value="DNA_photolyase_N"/>
</dbReference>
<reference evidence="9 10" key="1">
    <citation type="submission" date="2016-11" db="EMBL/GenBank/DDBJ databases">
        <authorList>
            <person name="Jaros S."/>
            <person name="Januszkiewicz K."/>
            <person name="Wedrychowicz H."/>
        </authorList>
    </citation>
    <scope>NUCLEOTIDE SEQUENCE [LARGE SCALE GENOMIC DNA]</scope>
    <source>
        <strain evidence="9 10">DSM 6792</strain>
    </source>
</reference>
<feature type="binding site" evidence="5">
    <location>
        <position position="258"/>
    </location>
    <ligand>
        <name>FAD</name>
        <dbReference type="ChEBI" id="CHEBI:57692"/>
    </ligand>
</feature>
<dbReference type="GO" id="GO:0009416">
    <property type="term" value="P:response to light stimulus"/>
    <property type="evidence" value="ECO:0007669"/>
    <property type="project" value="TreeGrafter"/>
</dbReference>
<dbReference type="GO" id="GO:0006139">
    <property type="term" value="P:nucleobase-containing compound metabolic process"/>
    <property type="evidence" value="ECO:0007669"/>
    <property type="project" value="UniProtKB-ARBA"/>
</dbReference>
<comment type="similarity">
    <text evidence="7">Belongs to the DNA photolyase family.</text>
</comment>
<protein>
    <submittedName>
        <fullName evidence="9">Deoxyribodipyrimidine photo-lyase</fullName>
    </submittedName>
</protein>
<feature type="binding site" evidence="5">
    <location>
        <begin position="230"/>
        <end position="234"/>
    </location>
    <ligand>
        <name>FAD</name>
        <dbReference type="ChEBI" id="CHEBI:57692"/>
    </ligand>
</feature>
<feature type="site" description="Electron transfer via tryptophanyl radical" evidence="6">
    <location>
        <position position="368"/>
    </location>
</feature>
<accession>A0A1M5KF81</accession>
<dbReference type="GO" id="GO:0071949">
    <property type="term" value="F:FAD binding"/>
    <property type="evidence" value="ECO:0007669"/>
    <property type="project" value="TreeGrafter"/>
</dbReference>
<evidence type="ECO:0000256" key="6">
    <source>
        <dbReference type="PIRSR" id="PIRSR602081-2"/>
    </source>
</evidence>
<dbReference type="InterPro" id="IPR005101">
    <property type="entry name" value="Cryptochr/Photolyase_FAD-bd"/>
</dbReference>
<dbReference type="Gene3D" id="1.10.579.10">
    <property type="entry name" value="DNA Cyclobutane Dipyrimidine Photolyase, subunit A, domain 3"/>
    <property type="match status" value="1"/>
</dbReference>
<feature type="binding site" evidence="5">
    <location>
        <begin position="261"/>
        <end position="268"/>
    </location>
    <ligand>
        <name>FAD</name>
        <dbReference type="ChEBI" id="CHEBI:57692"/>
    </ligand>
</feature>
<proteinExistence type="inferred from homology"/>
<keyword evidence="9" id="KW-0456">Lyase</keyword>
<dbReference type="Gene3D" id="3.40.50.620">
    <property type="entry name" value="HUPs"/>
    <property type="match status" value="1"/>
</dbReference>
<dbReference type="Pfam" id="PF00875">
    <property type="entry name" value="DNA_photolyase"/>
    <property type="match status" value="1"/>
</dbReference>
<dbReference type="Gene3D" id="1.25.40.80">
    <property type="match status" value="1"/>
</dbReference>
<dbReference type="InterPro" id="IPR036155">
    <property type="entry name" value="Crypto/Photolyase_N_sf"/>
</dbReference>
<evidence type="ECO:0000259" key="8">
    <source>
        <dbReference type="PROSITE" id="PS51645"/>
    </source>
</evidence>
<dbReference type="GO" id="GO:0003904">
    <property type="term" value="F:deoxyribodipyrimidine photo-lyase activity"/>
    <property type="evidence" value="ECO:0007669"/>
    <property type="project" value="TreeGrafter"/>
</dbReference>
<keyword evidence="3 5" id="KW-0274">FAD</keyword>
<organism evidence="9 10">
    <name type="scientific">Flavobacterium johnsoniae</name>
    <name type="common">Cytophaga johnsonae</name>
    <dbReference type="NCBI Taxonomy" id="986"/>
    <lineage>
        <taxon>Bacteria</taxon>
        <taxon>Pseudomonadati</taxon>
        <taxon>Bacteroidota</taxon>
        <taxon>Flavobacteriia</taxon>
        <taxon>Flavobacteriales</taxon>
        <taxon>Flavobacteriaceae</taxon>
        <taxon>Flavobacterium</taxon>
    </lineage>
</organism>
<dbReference type="InterPro" id="IPR014729">
    <property type="entry name" value="Rossmann-like_a/b/a_fold"/>
</dbReference>
<dbReference type="PROSITE" id="PS00394">
    <property type="entry name" value="DNA_PHOTOLYASES_1_1"/>
    <property type="match status" value="1"/>
</dbReference>
<evidence type="ECO:0000313" key="9">
    <source>
        <dbReference type="EMBL" id="SHG51149.1"/>
    </source>
</evidence>
<evidence type="ECO:0000313" key="10">
    <source>
        <dbReference type="Proteomes" id="UP000184112"/>
    </source>
</evidence>
<evidence type="ECO:0000256" key="5">
    <source>
        <dbReference type="PIRSR" id="PIRSR602081-1"/>
    </source>
</evidence>
<dbReference type="Proteomes" id="UP000184112">
    <property type="component" value="Unassembled WGS sequence"/>
</dbReference>
<dbReference type="EMBL" id="FQWH01000003">
    <property type="protein sequence ID" value="SHG51149.1"/>
    <property type="molecule type" value="Genomic_DNA"/>
</dbReference>
<dbReference type="Pfam" id="PF03441">
    <property type="entry name" value="FAD_binding_7"/>
    <property type="match status" value="1"/>
</dbReference>
<keyword evidence="2 5" id="KW-0285">Flavoprotein</keyword>
<dbReference type="GO" id="GO:0003677">
    <property type="term" value="F:DNA binding"/>
    <property type="evidence" value="ECO:0007669"/>
    <property type="project" value="TreeGrafter"/>
</dbReference>
<feature type="site" description="Electron transfer via tryptophanyl radical" evidence="6">
    <location>
        <position position="292"/>
    </location>
</feature>
<dbReference type="AlphaFoldDB" id="A0A1M5KF81"/>
<dbReference type="PANTHER" id="PTHR11455">
    <property type="entry name" value="CRYPTOCHROME"/>
    <property type="match status" value="1"/>
</dbReference>